<dbReference type="InterPro" id="IPR013766">
    <property type="entry name" value="Thioredoxin_domain"/>
</dbReference>
<gene>
    <name evidence="6" type="ORF">Q4Q40_17595</name>
</gene>
<evidence type="ECO:0000256" key="3">
    <source>
        <dbReference type="ARBA" id="ARBA00023157"/>
    </source>
</evidence>
<keyword evidence="4" id="KW-0676">Redox-active center</keyword>
<dbReference type="SUPFAM" id="SSF52833">
    <property type="entry name" value="Thioredoxin-like"/>
    <property type="match status" value="1"/>
</dbReference>
<dbReference type="Proteomes" id="UP001176806">
    <property type="component" value="Unassembled WGS sequence"/>
</dbReference>
<dbReference type="EMBL" id="JAUOEL010000006">
    <property type="protein sequence ID" value="MDO5976016.1"/>
    <property type="molecule type" value="Genomic_DNA"/>
</dbReference>
<dbReference type="Gene3D" id="3.40.30.10">
    <property type="entry name" value="Glutaredoxin"/>
    <property type="match status" value="1"/>
</dbReference>
<organism evidence="6 7">
    <name type="scientific">Flavivirga jejuensis</name>
    <dbReference type="NCBI Taxonomy" id="870487"/>
    <lineage>
        <taxon>Bacteria</taxon>
        <taxon>Pseudomonadati</taxon>
        <taxon>Bacteroidota</taxon>
        <taxon>Flavobacteriia</taxon>
        <taxon>Flavobacteriales</taxon>
        <taxon>Flavobacteriaceae</taxon>
        <taxon>Flavivirga</taxon>
    </lineage>
</organism>
<dbReference type="InterPro" id="IPR013740">
    <property type="entry name" value="Redoxin"/>
</dbReference>
<evidence type="ECO:0000256" key="1">
    <source>
        <dbReference type="ARBA" id="ARBA00004196"/>
    </source>
</evidence>
<feature type="domain" description="Thioredoxin" evidence="5">
    <location>
        <begin position="192"/>
        <end position="336"/>
    </location>
</feature>
<comment type="subcellular location">
    <subcellularLocation>
        <location evidence="1">Cell envelope</location>
    </subcellularLocation>
</comment>
<evidence type="ECO:0000313" key="7">
    <source>
        <dbReference type="Proteomes" id="UP001176806"/>
    </source>
</evidence>
<dbReference type="PANTHER" id="PTHR42852">
    <property type="entry name" value="THIOL:DISULFIDE INTERCHANGE PROTEIN DSBE"/>
    <property type="match status" value="1"/>
</dbReference>
<comment type="caution">
    <text evidence="6">The sequence shown here is derived from an EMBL/GenBank/DDBJ whole genome shotgun (WGS) entry which is preliminary data.</text>
</comment>
<evidence type="ECO:0000259" key="5">
    <source>
        <dbReference type="PROSITE" id="PS51352"/>
    </source>
</evidence>
<accession>A0ABT8WT17</accession>
<dbReference type="InterPro" id="IPR036249">
    <property type="entry name" value="Thioredoxin-like_sf"/>
</dbReference>
<dbReference type="Pfam" id="PF08534">
    <property type="entry name" value="Redoxin"/>
    <property type="match status" value="1"/>
</dbReference>
<protein>
    <submittedName>
        <fullName evidence="6">TlpA disulfide reductase family protein</fullName>
    </submittedName>
</protein>
<dbReference type="RefSeq" id="WP_303303263.1">
    <property type="nucleotide sequence ID" value="NZ_BAABDA010000054.1"/>
</dbReference>
<keyword evidence="7" id="KW-1185">Reference proteome</keyword>
<dbReference type="PROSITE" id="PS51257">
    <property type="entry name" value="PROKAR_LIPOPROTEIN"/>
    <property type="match status" value="1"/>
</dbReference>
<proteinExistence type="predicted"/>
<evidence type="ECO:0000313" key="6">
    <source>
        <dbReference type="EMBL" id="MDO5976016.1"/>
    </source>
</evidence>
<dbReference type="PROSITE" id="PS51352">
    <property type="entry name" value="THIOREDOXIN_2"/>
    <property type="match status" value="1"/>
</dbReference>
<dbReference type="PANTHER" id="PTHR42852:SF6">
    <property type="entry name" value="THIOL:DISULFIDE INTERCHANGE PROTEIN DSBE"/>
    <property type="match status" value="1"/>
</dbReference>
<name>A0ABT8WT17_9FLAO</name>
<dbReference type="InterPro" id="IPR050553">
    <property type="entry name" value="Thioredoxin_ResA/DsbE_sf"/>
</dbReference>
<evidence type="ECO:0000256" key="4">
    <source>
        <dbReference type="ARBA" id="ARBA00023284"/>
    </source>
</evidence>
<keyword evidence="3" id="KW-1015">Disulfide bond</keyword>
<dbReference type="CDD" id="cd02966">
    <property type="entry name" value="TlpA_like_family"/>
    <property type="match status" value="1"/>
</dbReference>
<evidence type="ECO:0000256" key="2">
    <source>
        <dbReference type="ARBA" id="ARBA00022748"/>
    </source>
</evidence>
<reference evidence="6" key="1">
    <citation type="submission" date="2023-07" db="EMBL/GenBank/DDBJ databases">
        <title>Two novel species in the genus Flavivirga.</title>
        <authorList>
            <person name="Kwon K."/>
        </authorList>
    </citation>
    <scope>NUCLEOTIDE SEQUENCE</scope>
    <source>
        <strain evidence="6">KACC 14158</strain>
    </source>
</reference>
<keyword evidence="2" id="KW-0201">Cytochrome c-type biogenesis</keyword>
<sequence>MKKILLFTLTIALAACENAPKDYATLSGKITNKNSDSLVVRTRTYIKTIKVNDDGTFSDTLKVISGVHNLFDGKESTNMFLENGFDINITLDTKEFDETIKYTGTGAETSNYLAKKSLLQETIFTPALFELEEEAFKAKSGEIQNKLSEFLENNKDIDSLIYANEKAGVEKINENLLAAYTQQKEQANQLASFIGKPSPEFVDYENHKGGTTSLADLKGKYVYVDVWATWCGPCKKEIPDLKKVEKLYHGKNIEFVSISIDNEGQHDAWRKMVTDKELGGIQLLADKNWQSDFVTGYGIKGIPRFILIDPVGNVVNADAPRPSSPELIELFTSLEI</sequence>